<feature type="non-terminal residue" evidence="1">
    <location>
        <position position="1"/>
    </location>
</feature>
<dbReference type="PANTHER" id="PTHR37984:SF7">
    <property type="entry name" value="INTEGRASE CATALYTIC DOMAIN-CONTAINING PROTEIN"/>
    <property type="match status" value="1"/>
</dbReference>
<proteinExistence type="predicted"/>
<evidence type="ECO:0008006" key="2">
    <source>
        <dbReference type="Google" id="ProtNLM"/>
    </source>
</evidence>
<protein>
    <recommendedName>
        <fullName evidence="2">Integrase catalytic domain-containing protein</fullName>
    </recommendedName>
</protein>
<sequence>FNQRISSPLFSRSNGLAERYVQEAKLLLKKCTEGKSDLYLAILHQRNVPRGTLGSPVQRLMSRRTRTLLPTTASSLHPSVQEKVADELQVIRTKNKWYADRRKKSAVDYEEGEEVLYRVEPRNWQPATIIRRGPQPRSFIIEARNGRQYRRNSWFLRKISQEPEHIVPQPINSPSPILRRSARIINPPNRFN</sequence>
<organism evidence="1">
    <name type="scientific">Lygus hesperus</name>
    <name type="common">Western plant bug</name>
    <dbReference type="NCBI Taxonomy" id="30085"/>
    <lineage>
        <taxon>Eukaryota</taxon>
        <taxon>Metazoa</taxon>
        <taxon>Ecdysozoa</taxon>
        <taxon>Arthropoda</taxon>
        <taxon>Hexapoda</taxon>
        <taxon>Insecta</taxon>
        <taxon>Pterygota</taxon>
        <taxon>Neoptera</taxon>
        <taxon>Paraneoptera</taxon>
        <taxon>Hemiptera</taxon>
        <taxon>Heteroptera</taxon>
        <taxon>Panheteroptera</taxon>
        <taxon>Cimicomorpha</taxon>
        <taxon>Miridae</taxon>
        <taxon>Mirini</taxon>
        <taxon>Lygus</taxon>
    </lineage>
</organism>
<dbReference type="PANTHER" id="PTHR37984">
    <property type="entry name" value="PROTEIN CBG26694"/>
    <property type="match status" value="1"/>
</dbReference>
<dbReference type="AlphaFoldDB" id="A0A0K8TAN8"/>
<name>A0A0K8TAN8_LYGHE</name>
<evidence type="ECO:0000313" key="1">
    <source>
        <dbReference type="EMBL" id="JAG62215.1"/>
    </source>
</evidence>
<dbReference type="EMBL" id="GBRD01003606">
    <property type="protein sequence ID" value="JAG62215.1"/>
    <property type="molecule type" value="Transcribed_RNA"/>
</dbReference>
<dbReference type="InterPro" id="IPR050951">
    <property type="entry name" value="Retrovirus_Pol_polyprotein"/>
</dbReference>
<reference evidence="1" key="1">
    <citation type="submission" date="2014-09" db="EMBL/GenBank/DDBJ databases">
        <authorList>
            <person name="Magalhaes I.L.F."/>
            <person name="Oliveira U."/>
            <person name="Santos F.R."/>
            <person name="Vidigal T.H.D.A."/>
            <person name="Brescovit A.D."/>
            <person name="Santos A.J."/>
        </authorList>
    </citation>
    <scope>NUCLEOTIDE SEQUENCE</scope>
</reference>
<accession>A0A0K8TAN8</accession>